<dbReference type="InterPro" id="IPR036291">
    <property type="entry name" value="NAD(P)-bd_dom_sf"/>
</dbReference>
<protein>
    <submittedName>
        <fullName evidence="4">NAD-P-binding protein</fullName>
    </submittedName>
</protein>
<proteinExistence type="inferred from homology"/>
<dbReference type="PANTHER" id="PTHR10366">
    <property type="entry name" value="NAD DEPENDENT EPIMERASE/DEHYDRATASE"/>
    <property type="match status" value="1"/>
</dbReference>
<accession>A0AA38NKZ8</accession>
<dbReference type="InterPro" id="IPR050425">
    <property type="entry name" value="NAD(P)_dehydrat-like"/>
</dbReference>
<keyword evidence="5" id="KW-1185">Reference proteome</keyword>
<dbReference type="PANTHER" id="PTHR10366:SF564">
    <property type="entry name" value="STEROL-4-ALPHA-CARBOXYLATE 3-DEHYDROGENASE, DECARBOXYLATING"/>
    <property type="match status" value="1"/>
</dbReference>
<dbReference type="Proteomes" id="UP001163798">
    <property type="component" value="Unassembled WGS sequence"/>
</dbReference>
<evidence type="ECO:0000256" key="1">
    <source>
        <dbReference type="ARBA" id="ARBA00023002"/>
    </source>
</evidence>
<dbReference type="InterPro" id="IPR001509">
    <property type="entry name" value="Epimerase_deHydtase"/>
</dbReference>
<evidence type="ECO:0000256" key="2">
    <source>
        <dbReference type="ARBA" id="ARBA00023445"/>
    </source>
</evidence>
<dbReference type="Pfam" id="PF01370">
    <property type="entry name" value="Epimerase"/>
    <property type="match status" value="1"/>
</dbReference>
<name>A0AA38NKZ8_9AGAR</name>
<evidence type="ECO:0000313" key="4">
    <source>
        <dbReference type="EMBL" id="KAJ3783843.1"/>
    </source>
</evidence>
<dbReference type="EMBL" id="MU793401">
    <property type="protein sequence ID" value="KAJ3783843.1"/>
    <property type="molecule type" value="Genomic_DNA"/>
</dbReference>
<evidence type="ECO:0000313" key="5">
    <source>
        <dbReference type="Proteomes" id="UP001163798"/>
    </source>
</evidence>
<comment type="caution">
    <text evidence="4">The sequence shown here is derived from an EMBL/GenBank/DDBJ whole genome shotgun (WGS) entry which is preliminary data.</text>
</comment>
<gene>
    <name evidence="4" type="ORF">GGU10DRAFT_42208</name>
</gene>
<dbReference type="AlphaFoldDB" id="A0AA38NKZ8"/>
<dbReference type="SUPFAM" id="SSF51735">
    <property type="entry name" value="NAD(P)-binding Rossmann-fold domains"/>
    <property type="match status" value="1"/>
</dbReference>
<evidence type="ECO:0000259" key="3">
    <source>
        <dbReference type="Pfam" id="PF01370"/>
    </source>
</evidence>
<feature type="domain" description="NAD-dependent epimerase/dehydratase" evidence="3">
    <location>
        <begin position="5"/>
        <end position="250"/>
    </location>
</feature>
<keyword evidence="1" id="KW-0560">Oxidoreductase</keyword>
<sequence length="339" mass="37141">MNQLVLVTGATGFIGSHVVAQLLAKGYRVRAAARSVPKLQKIFPNASGLEMVEVPTLTSDYTESLKGVDAVIHMAAELFSKGSPSDHIFEAAYNGTLNIVRQSIDAGIKKIIITGTFASLFDSQLRLAFGTDLVTEKFFHPVTLETLNRDQPPMAIYQQSKTLADKKIWELAKEHPDIDFTILLPPAVFGPLVPNFPLTDSQKLSIGTNYNLSQIINTGTGAYPAYPLGHLADVRDVAHAHVAALSAPPSPGRDKRFIIFNTIFTWKKVADLIRRDRPELANRLPNQDLVPPRLSDAPLDTTFAAEVLGLKEYIPWEETVLAAIDVHVAWEKQNGLGSP</sequence>
<reference evidence="4" key="1">
    <citation type="submission" date="2022-08" db="EMBL/GenBank/DDBJ databases">
        <authorList>
            <consortium name="DOE Joint Genome Institute"/>
            <person name="Min B."/>
            <person name="Riley R."/>
            <person name="Sierra-Patev S."/>
            <person name="Naranjo-Ortiz M."/>
            <person name="Looney B."/>
            <person name="Konkel Z."/>
            <person name="Slot J.C."/>
            <person name="Sakamoto Y."/>
            <person name="Steenwyk J.L."/>
            <person name="Rokas A."/>
            <person name="Carro J."/>
            <person name="Camarero S."/>
            <person name="Ferreira P."/>
            <person name="Molpeceres G."/>
            <person name="Ruiz-Duenas F.J."/>
            <person name="Serrano A."/>
            <person name="Henrissat B."/>
            <person name="Drula E."/>
            <person name="Hughes K.W."/>
            <person name="Mata J.L."/>
            <person name="Ishikawa N.K."/>
            <person name="Vargas-Isla R."/>
            <person name="Ushijima S."/>
            <person name="Smith C.A."/>
            <person name="Ahrendt S."/>
            <person name="Andreopoulos W."/>
            <person name="He G."/>
            <person name="Labutti K."/>
            <person name="Lipzen A."/>
            <person name="Ng V."/>
            <person name="Sandor L."/>
            <person name="Barry K."/>
            <person name="Martinez A.T."/>
            <person name="Xiao Y."/>
            <person name="Gibbons J.G."/>
            <person name="Terashima K."/>
            <person name="Hibbett D.S."/>
            <person name="Grigoriev I.V."/>
        </authorList>
    </citation>
    <scope>NUCLEOTIDE SEQUENCE</scope>
    <source>
        <strain evidence="4">TFB10291</strain>
    </source>
</reference>
<dbReference type="Gene3D" id="3.40.50.720">
    <property type="entry name" value="NAD(P)-binding Rossmann-like Domain"/>
    <property type="match status" value="1"/>
</dbReference>
<organism evidence="4 5">
    <name type="scientific">Lentinula aff. detonsa</name>
    <dbReference type="NCBI Taxonomy" id="2804958"/>
    <lineage>
        <taxon>Eukaryota</taxon>
        <taxon>Fungi</taxon>
        <taxon>Dikarya</taxon>
        <taxon>Basidiomycota</taxon>
        <taxon>Agaricomycotina</taxon>
        <taxon>Agaricomycetes</taxon>
        <taxon>Agaricomycetidae</taxon>
        <taxon>Agaricales</taxon>
        <taxon>Marasmiineae</taxon>
        <taxon>Omphalotaceae</taxon>
        <taxon>Lentinula</taxon>
    </lineage>
</organism>
<dbReference type="GO" id="GO:0016616">
    <property type="term" value="F:oxidoreductase activity, acting on the CH-OH group of donors, NAD or NADP as acceptor"/>
    <property type="evidence" value="ECO:0007669"/>
    <property type="project" value="TreeGrafter"/>
</dbReference>
<comment type="similarity">
    <text evidence="2">Belongs to the NAD(P)-dependent epimerase/dehydratase family. Dihydroflavonol-4-reductase subfamily.</text>
</comment>